<gene>
    <name evidence="3" type="ORF">GCM10009096_13510</name>
</gene>
<proteinExistence type="predicted"/>
<dbReference type="SMART" id="SM00245">
    <property type="entry name" value="TSPc"/>
    <property type="match status" value="1"/>
</dbReference>
<dbReference type="EMBL" id="BAAAEM010000002">
    <property type="protein sequence ID" value="GAA0473497.1"/>
    <property type="molecule type" value="Genomic_DNA"/>
</dbReference>
<dbReference type="Pfam" id="PF11918">
    <property type="entry name" value="Peptidase_S41_N"/>
    <property type="match status" value="1"/>
</dbReference>
<name>A0ABP3K7I6_9SPHN</name>
<keyword evidence="4" id="KW-1185">Reference proteome</keyword>
<dbReference type="CDD" id="cd07563">
    <property type="entry name" value="Peptidase_S41_IRBP"/>
    <property type="match status" value="1"/>
</dbReference>
<comment type="caution">
    <text evidence="3">The sequence shown here is derived from an EMBL/GenBank/DDBJ whole genome shotgun (WGS) entry which is preliminary data.</text>
</comment>
<feature type="signal peptide" evidence="1">
    <location>
        <begin position="1"/>
        <end position="23"/>
    </location>
</feature>
<dbReference type="InterPro" id="IPR005151">
    <property type="entry name" value="Tail-specific_protease"/>
</dbReference>
<feature type="domain" description="Tail specific protease" evidence="2">
    <location>
        <begin position="114"/>
        <end position="318"/>
    </location>
</feature>
<evidence type="ECO:0000313" key="4">
    <source>
        <dbReference type="Proteomes" id="UP001500713"/>
    </source>
</evidence>
<evidence type="ECO:0000313" key="3">
    <source>
        <dbReference type="EMBL" id="GAA0473497.1"/>
    </source>
</evidence>
<dbReference type="Gene3D" id="3.30.750.44">
    <property type="match status" value="1"/>
</dbReference>
<dbReference type="SUPFAM" id="SSF52096">
    <property type="entry name" value="ClpP/crotonase"/>
    <property type="match status" value="1"/>
</dbReference>
<keyword evidence="1" id="KW-0732">Signal</keyword>
<dbReference type="PANTHER" id="PTHR11261">
    <property type="entry name" value="INTERPHOTORECEPTOR RETINOID-BINDING PROTEIN"/>
    <property type="match status" value="1"/>
</dbReference>
<reference evidence="4" key="1">
    <citation type="journal article" date="2019" name="Int. J. Syst. Evol. Microbiol.">
        <title>The Global Catalogue of Microorganisms (GCM) 10K type strain sequencing project: providing services to taxonomists for standard genome sequencing and annotation.</title>
        <authorList>
            <consortium name="The Broad Institute Genomics Platform"/>
            <consortium name="The Broad Institute Genome Sequencing Center for Infectious Disease"/>
            <person name="Wu L."/>
            <person name="Ma J."/>
        </authorList>
    </citation>
    <scope>NUCLEOTIDE SEQUENCE [LARGE SCALE GENOMIC DNA]</scope>
    <source>
        <strain evidence="4">JCM 14162</strain>
    </source>
</reference>
<dbReference type="Pfam" id="PF03572">
    <property type="entry name" value="Peptidase_S41"/>
    <property type="match status" value="1"/>
</dbReference>
<dbReference type="PANTHER" id="PTHR11261:SF3">
    <property type="entry name" value="RETINOL-BINDING PROTEIN 3"/>
    <property type="match status" value="1"/>
</dbReference>
<dbReference type="Gene3D" id="3.90.226.10">
    <property type="entry name" value="2-enoyl-CoA Hydratase, Chain A, domain 1"/>
    <property type="match status" value="1"/>
</dbReference>
<evidence type="ECO:0000256" key="1">
    <source>
        <dbReference type="SAM" id="SignalP"/>
    </source>
</evidence>
<dbReference type="InterPro" id="IPR029045">
    <property type="entry name" value="ClpP/crotonase-like_dom_sf"/>
</dbReference>
<evidence type="ECO:0000259" key="2">
    <source>
        <dbReference type="SMART" id="SM00245"/>
    </source>
</evidence>
<organism evidence="3 4">
    <name type="scientific">Parasphingorhabdus litoris</name>
    <dbReference type="NCBI Taxonomy" id="394733"/>
    <lineage>
        <taxon>Bacteria</taxon>
        <taxon>Pseudomonadati</taxon>
        <taxon>Pseudomonadota</taxon>
        <taxon>Alphaproteobacteria</taxon>
        <taxon>Sphingomonadales</taxon>
        <taxon>Sphingomonadaceae</taxon>
        <taxon>Parasphingorhabdus</taxon>
    </lineage>
</organism>
<protein>
    <recommendedName>
        <fullName evidence="2">Tail specific protease domain-containing protein</fullName>
    </recommendedName>
</protein>
<accession>A0ABP3K7I6</accession>
<feature type="chain" id="PRO_5047082933" description="Tail specific protease domain-containing protein" evidence="1">
    <location>
        <begin position="24"/>
        <end position="443"/>
    </location>
</feature>
<dbReference type="RefSeq" id="WP_229956119.1">
    <property type="nucleotide sequence ID" value="NZ_BAAAEM010000002.1"/>
</dbReference>
<sequence>MLHKFWSLIIASLFIFFLTPDVAAEEHGLSKNEKNEIIMALGKALKSNYVFPEKAENISQLLQQNLRNGGYDKVRDKSEFASELTNDIIEISNDLHFVVGLDPKWVSEFTAKDDPARKAEWRQKNLAEAAQTNFGFDNIKRLEGNIGYVSFTYFANPEIGHDTAAATMKFIENTDAIIFDLRYNNGGYLEMAQFLASYLFSAEKDQLLFDYYYNEDGKRIERGQWVLPALPSKRLMDKPVYILTGSTSFSSAEWFSYTLQKLGRATLIGERTAGGAHPVTRVPIDDEFFLQTPIGEIRDPVDKSDFEGQGVVPDHQVASKNALVVTHMMALETLAKNDPAKAEELKWLQPVLLGRSSQTQLRADIGEKITGAYEGRKIVQEDGQLFYIWRDRFRLALTPIAENLFSVEGIKDFRFRFLTSGDKVTALERINRKGPNRVYKRID</sequence>
<dbReference type="Proteomes" id="UP001500713">
    <property type="component" value="Unassembled WGS sequence"/>
</dbReference>